<evidence type="ECO:0000313" key="3">
    <source>
        <dbReference type="Proteomes" id="UP001312865"/>
    </source>
</evidence>
<dbReference type="InterPro" id="IPR025546">
    <property type="entry name" value="YqzH"/>
</dbReference>
<sequence>MDKEFLKKKVIQCFYQYGYQETSLPLTKEEWKRLLQSIEIRLQEEEEGLDEVIQDLVYEYLAH</sequence>
<protein>
    <submittedName>
        <fullName evidence="2">YqzH family protein</fullName>
    </submittedName>
</protein>
<keyword evidence="1" id="KW-0175">Coiled coil</keyword>
<accession>A0ABU8HFV0</accession>
<gene>
    <name evidence="2" type="ORF">WAK64_14270</name>
</gene>
<evidence type="ECO:0000313" key="2">
    <source>
        <dbReference type="EMBL" id="MEI5908220.1"/>
    </source>
</evidence>
<organism evidence="2 3">
    <name type="scientific">Bacillus spongiae</name>
    <dbReference type="NCBI Taxonomy" id="2683610"/>
    <lineage>
        <taxon>Bacteria</taxon>
        <taxon>Bacillati</taxon>
        <taxon>Bacillota</taxon>
        <taxon>Bacilli</taxon>
        <taxon>Bacillales</taxon>
        <taxon>Bacillaceae</taxon>
        <taxon>Bacillus</taxon>
    </lineage>
</organism>
<feature type="coiled-coil region" evidence="1">
    <location>
        <begin position="28"/>
        <end position="55"/>
    </location>
</feature>
<name>A0ABU8HFV0_9BACI</name>
<dbReference type="Proteomes" id="UP001312865">
    <property type="component" value="Unassembled WGS sequence"/>
</dbReference>
<proteinExistence type="predicted"/>
<dbReference type="EMBL" id="JBBAXC010000011">
    <property type="protein sequence ID" value="MEI5908220.1"/>
    <property type="molecule type" value="Genomic_DNA"/>
</dbReference>
<dbReference type="Pfam" id="PF14164">
    <property type="entry name" value="YqzH"/>
    <property type="match status" value="1"/>
</dbReference>
<keyword evidence="3" id="KW-1185">Reference proteome</keyword>
<reference evidence="2 3" key="1">
    <citation type="journal article" date="2018" name="J. Microbiol.">
        <title>Bacillus spongiae sp. nov., isolated from sponge of Jeju Island.</title>
        <authorList>
            <person name="Lee G.E."/>
            <person name="Im W.T."/>
            <person name="Park J.S."/>
        </authorList>
    </citation>
    <scope>NUCLEOTIDE SEQUENCE [LARGE SCALE GENOMIC DNA]</scope>
    <source>
        <strain evidence="2 3">135PIL107-10</strain>
    </source>
</reference>
<dbReference type="RefSeq" id="WP_336587658.1">
    <property type="nucleotide sequence ID" value="NZ_JBBAXC010000011.1"/>
</dbReference>
<comment type="caution">
    <text evidence="2">The sequence shown here is derived from an EMBL/GenBank/DDBJ whole genome shotgun (WGS) entry which is preliminary data.</text>
</comment>
<evidence type="ECO:0000256" key="1">
    <source>
        <dbReference type="SAM" id="Coils"/>
    </source>
</evidence>